<dbReference type="Proteomes" id="UP000244005">
    <property type="component" value="Unassembled WGS sequence"/>
</dbReference>
<name>A0A2R6WF22_MARPO</name>
<dbReference type="AlphaFoldDB" id="A0A2R6WF22"/>
<evidence type="ECO:0000256" key="1">
    <source>
        <dbReference type="SAM" id="MobiDB-lite"/>
    </source>
</evidence>
<gene>
    <name evidence="2" type="ORF">MARPO_0098s0010</name>
</gene>
<dbReference type="EMBL" id="KZ772770">
    <property type="protein sequence ID" value="PTQ32454.1"/>
    <property type="molecule type" value="Genomic_DNA"/>
</dbReference>
<evidence type="ECO:0000313" key="2">
    <source>
        <dbReference type="EMBL" id="PTQ32454.1"/>
    </source>
</evidence>
<keyword evidence="3" id="KW-1185">Reference proteome</keyword>
<proteinExistence type="predicted"/>
<reference evidence="3" key="1">
    <citation type="journal article" date="2017" name="Cell">
        <title>Insights into land plant evolution garnered from the Marchantia polymorpha genome.</title>
        <authorList>
            <person name="Bowman J.L."/>
            <person name="Kohchi T."/>
            <person name="Yamato K.T."/>
            <person name="Jenkins J."/>
            <person name="Shu S."/>
            <person name="Ishizaki K."/>
            <person name="Yamaoka S."/>
            <person name="Nishihama R."/>
            <person name="Nakamura Y."/>
            <person name="Berger F."/>
            <person name="Adam C."/>
            <person name="Aki S.S."/>
            <person name="Althoff F."/>
            <person name="Araki T."/>
            <person name="Arteaga-Vazquez M.A."/>
            <person name="Balasubrmanian S."/>
            <person name="Barry K."/>
            <person name="Bauer D."/>
            <person name="Boehm C.R."/>
            <person name="Briginshaw L."/>
            <person name="Caballero-Perez J."/>
            <person name="Catarino B."/>
            <person name="Chen F."/>
            <person name="Chiyoda S."/>
            <person name="Chovatia M."/>
            <person name="Davies K.M."/>
            <person name="Delmans M."/>
            <person name="Demura T."/>
            <person name="Dierschke T."/>
            <person name="Dolan L."/>
            <person name="Dorantes-Acosta A.E."/>
            <person name="Eklund D.M."/>
            <person name="Florent S.N."/>
            <person name="Flores-Sandoval E."/>
            <person name="Fujiyama A."/>
            <person name="Fukuzawa H."/>
            <person name="Galik B."/>
            <person name="Grimanelli D."/>
            <person name="Grimwood J."/>
            <person name="Grossniklaus U."/>
            <person name="Hamada T."/>
            <person name="Haseloff J."/>
            <person name="Hetherington A.J."/>
            <person name="Higo A."/>
            <person name="Hirakawa Y."/>
            <person name="Hundley H.N."/>
            <person name="Ikeda Y."/>
            <person name="Inoue K."/>
            <person name="Inoue S.I."/>
            <person name="Ishida S."/>
            <person name="Jia Q."/>
            <person name="Kakita M."/>
            <person name="Kanazawa T."/>
            <person name="Kawai Y."/>
            <person name="Kawashima T."/>
            <person name="Kennedy M."/>
            <person name="Kinose K."/>
            <person name="Kinoshita T."/>
            <person name="Kohara Y."/>
            <person name="Koide E."/>
            <person name="Komatsu K."/>
            <person name="Kopischke S."/>
            <person name="Kubo M."/>
            <person name="Kyozuka J."/>
            <person name="Lagercrantz U."/>
            <person name="Lin S.S."/>
            <person name="Lindquist E."/>
            <person name="Lipzen A.M."/>
            <person name="Lu C.W."/>
            <person name="De Luna E."/>
            <person name="Martienssen R.A."/>
            <person name="Minamino N."/>
            <person name="Mizutani M."/>
            <person name="Mizutani M."/>
            <person name="Mochizuki N."/>
            <person name="Monte I."/>
            <person name="Mosher R."/>
            <person name="Nagasaki H."/>
            <person name="Nakagami H."/>
            <person name="Naramoto S."/>
            <person name="Nishitani K."/>
            <person name="Ohtani M."/>
            <person name="Okamoto T."/>
            <person name="Okumura M."/>
            <person name="Phillips J."/>
            <person name="Pollak B."/>
            <person name="Reinders A."/>
            <person name="Rovekamp M."/>
            <person name="Sano R."/>
            <person name="Sawa S."/>
            <person name="Schmid M.W."/>
            <person name="Shirakawa M."/>
            <person name="Solano R."/>
            <person name="Spunde A."/>
            <person name="Suetsugu N."/>
            <person name="Sugano S."/>
            <person name="Sugiyama A."/>
            <person name="Sun R."/>
            <person name="Suzuki Y."/>
            <person name="Takenaka M."/>
            <person name="Takezawa D."/>
            <person name="Tomogane H."/>
            <person name="Tsuzuki M."/>
            <person name="Ueda T."/>
            <person name="Umeda M."/>
            <person name="Ward J.M."/>
            <person name="Watanabe Y."/>
            <person name="Yazaki K."/>
            <person name="Yokoyama R."/>
            <person name="Yoshitake Y."/>
            <person name="Yotsui I."/>
            <person name="Zachgo S."/>
            <person name="Schmutz J."/>
        </authorList>
    </citation>
    <scope>NUCLEOTIDE SEQUENCE [LARGE SCALE GENOMIC DNA]</scope>
    <source>
        <strain evidence="3">Tak-1</strain>
    </source>
</reference>
<organism evidence="2 3">
    <name type="scientific">Marchantia polymorpha</name>
    <name type="common">Common liverwort</name>
    <name type="synonym">Marchantia aquatica</name>
    <dbReference type="NCBI Taxonomy" id="3197"/>
    <lineage>
        <taxon>Eukaryota</taxon>
        <taxon>Viridiplantae</taxon>
        <taxon>Streptophyta</taxon>
        <taxon>Embryophyta</taxon>
        <taxon>Marchantiophyta</taxon>
        <taxon>Marchantiopsida</taxon>
        <taxon>Marchantiidae</taxon>
        <taxon>Marchantiales</taxon>
        <taxon>Marchantiaceae</taxon>
        <taxon>Marchantia</taxon>
    </lineage>
</organism>
<feature type="region of interest" description="Disordered" evidence="1">
    <location>
        <begin position="1"/>
        <end position="127"/>
    </location>
</feature>
<feature type="compositionally biased region" description="Low complexity" evidence="1">
    <location>
        <begin position="9"/>
        <end position="26"/>
    </location>
</feature>
<protein>
    <submittedName>
        <fullName evidence="2">Uncharacterized protein</fullName>
    </submittedName>
</protein>
<sequence>MQASDGERSSLAATATGSTAASPLTLCAVDEENPPHPNKTSPRATPSPPPPTRLLPQDRGVERCRWTAHHDNGHSYGAPHPPAPHLSGQDHMLEAREAEEEDGQRGDRSVLPMAPPALSMCRVSRVG</sequence>
<accession>A0A2R6WF22</accession>
<feature type="compositionally biased region" description="Basic and acidic residues" evidence="1">
    <location>
        <begin position="59"/>
        <end position="73"/>
    </location>
</feature>
<evidence type="ECO:0000313" key="3">
    <source>
        <dbReference type="Proteomes" id="UP000244005"/>
    </source>
</evidence>